<proteinExistence type="predicted"/>
<keyword evidence="2" id="KW-1185">Reference proteome</keyword>
<evidence type="ECO:0000313" key="2">
    <source>
        <dbReference type="Proteomes" id="UP001153269"/>
    </source>
</evidence>
<name>A0A9N7YC21_PLEPL</name>
<sequence>METNPKRVKPDCLLHRTVKVASKPRWRQLGADEAPKPSRASIRKQLEREHKRAHLVELARVLRPNIGKKGKETSMCEQRTAAAYNRRHPGTMAPPNTTQFLMSNAEEDMKSRNIQADAASTETWSCLYSESLSPSSVYAALDSAYESCVDFQIRDFEEMFAPTCDSYTKDNHEATHWNAARPLGSAPELRMEPIRIPPGTNRVYMDLIRPPQSPLTSAHLDAAPPLGSATEPCVVQRNEPSALPGGHPVYVELIPDQLTPTDIYIGLTGALALPAR</sequence>
<dbReference type="AlphaFoldDB" id="A0A9N7YC21"/>
<accession>A0A9N7YC21</accession>
<protein>
    <submittedName>
        <fullName evidence="1">Uncharacterized protein</fullName>
    </submittedName>
</protein>
<evidence type="ECO:0000313" key="1">
    <source>
        <dbReference type="EMBL" id="CAB1420241.1"/>
    </source>
</evidence>
<dbReference type="Proteomes" id="UP001153269">
    <property type="component" value="Unassembled WGS sequence"/>
</dbReference>
<reference evidence="1" key="1">
    <citation type="submission" date="2020-03" db="EMBL/GenBank/DDBJ databases">
        <authorList>
            <person name="Weist P."/>
        </authorList>
    </citation>
    <scope>NUCLEOTIDE SEQUENCE</scope>
</reference>
<gene>
    <name evidence="1" type="ORF">PLEPLA_LOCUS8116</name>
</gene>
<comment type="caution">
    <text evidence="1">The sequence shown here is derived from an EMBL/GenBank/DDBJ whole genome shotgun (WGS) entry which is preliminary data.</text>
</comment>
<dbReference type="EMBL" id="CADEAL010000444">
    <property type="protein sequence ID" value="CAB1420241.1"/>
    <property type="molecule type" value="Genomic_DNA"/>
</dbReference>
<organism evidence="1 2">
    <name type="scientific">Pleuronectes platessa</name>
    <name type="common">European plaice</name>
    <dbReference type="NCBI Taxonomy" id="8262"/>
    <lineage>
        <taxon>Eukaryota</taxon>
        <taxon>Metazoa</taxon>
        <taxon>Chordata</taxon>
        <taxon>Craniata</taxon>
        <taxon>Vertebrata</taxon>
        <taxon>Euteleostomi</taxon>
        <taxon>Actinopterygii</taxon>
        <taxon>Neopterygii</taxon>
        <taxon>Teleostei</taxon>
        <taxon>Neoteleostei</taxon>
        <taxon>Acanthomorphata</taxon>
        <taxon>Carangaria</taxon>
        <taxon>Pleuronectiformes</taxon>
        <taxon>Pleuronectoidei</taxon>
        <taxon>Pleuronectidae</taxon>
        <taxon>Pleuronectes</taxon>
    </lineage>
</organism>